<dbReference type="Proteomes" id="UP000197424">
    <property type="component" value="Chromosome"/>
</dbReference>
<dbReference type="AlphaFoldDB" id="A0A248LKF9"/>
<evidence type="ECO:0000256" key="1">
    <source>
        <dbReference type="ARBA" id="ARBA00004496"/>
    </source>
</evidence>
<name>A0A248LKF9_9NEIS</name>
<dbReference type="Proteomes" id="UP001200247">
    <property type="component" value="Unassembled WGS sequence"/>
</dbReference>
<evidence type="ECO:0000256" key="4">
    <source>
        <dbReference type="HAMAP-Rule" id="MF_02200"/>
    </source>
</evidence>
<dbReference type="EMBL" id="CP022115">
    <property type="protein sequence ID" value="ASJ24971.1"/>
    <property type="molecule type" value="Genomic_DNA"/>
</dbReference>
<dbReference type="PANTHER" id="PTHR38603">
    <property type="entry name" value="CHAPERONE NAPD"/>
    <property type="match status" value="1"/>
</dbReference>
<sequence length="90" mass="9619">MNISGVVVRCRPDQSCHVQTALAAMEGVEVHAASEDGHLVVTIDREGSRDAADTYVALHDIDSVLSVSLVYAYDDAGDDIPGLFNKETQS</sequence>
<proteinExistence type="inferred from homology"/>
<reference evidence="7" key="2">
    <citation type="submission" date="2017-06" db="EMBL/GenBank/DDBJ databases">
        <title>Whole genome sequence of Laribacter hongkongensis LHGZ1.</title>
        <authorList>
            <person name="Chen D."/>
            <person name="Wu H."/>
            <person name="Chen J."/>
        </authorList>
    </citation>
    <scope>NUCLEOTIDE SEQUENCE [LARGE SCALE GENOMIC DNA]</scope>
    <source>
        <strain evidence="7">LHGZ1</strain>
    </source>
</reference>
<dbReference type="EMBL" id="JAJAXM010000012">
    <property type="protein sequence ID" value="MCG9025949.1"/>
    <property type="molecule type" value="Genomic_DNA"/>
</dbReference>
<protein>
    <recommendedName>
        <fullName evidence="4">Chaperone NapD</fullName>
    </recommendedName>
    <alternativeName>
        <fullName evidence="4">NapA signal peptide-binding chaperone NapD</fullName>
    </alternativeName>
</protein>
<evidence type="ECO:0000313" key="8">
    <source>
        <dbReference type="Proteomes" id="UP001200247"/>
    </source>
</evidence>
<dbReference type="HAMAP" id="MF_02200">
    <property type="entry name" value="NapD"/>
    <property type="match status" value="1"/>
</dbReference>
<keyword evidence="3 4" id="KW-0143">Chaperone</keyword>
<dbReference type="OMA" id="EWHIAGV"/>
<dbReference type="Pfam" id="PF03927">
    <property type="entry name" value="NapD"/>
    <property type="match status" value="1"/>
</dbReference>
<reference evidence="5" key="1">
    <citation type="journal article" date="2017" name="J. Antimicrob. Chemother.">
        <title>Emergence and genomic analysis of MDR Laribacter hongkongensis strain HLGZ1 from Guangzhou, China.</title>
        <authorList>
            <person name="Wu H.K."/>
            <person name="Chen J.H."/>
            <person name="Yang L."/>
            <person name="Li A.R."/>
            <person name="Su D.H."/>
            <person name="Lin Y.P."/>
            <person name="Chen D.Q."/>
        </authorList>
    </citation>
    <scope>NUCLEOTIDE SEQUENCE</scope>
    <source>
        <strain evidence="5">HLGZ1</strain>
    </source>
</reference>
<reference evidence="6 8" key="4">
    <citation type="submission" date="2021-10" db="EMBL/GenBank/DDBJ databases">
        <title>Whole-genome sequencing analysis of Laribacter hongkongensis: virulence gene profiles, carbohydrate-active enzyme prediction, and antimicrobial resistance characterization.</title>
        <authorList>
            <person name="Yuan P."/>
            <person name="Zhan Y."/>
            <person name="Chen D."/>
        </authorList>
    </citation>
    <scope>NUCLEOTIDE SEQUENCE [LARGE SCALE GENOMIC DNA]</scope>
    <source>
        <strain evidence="6 8">W67</strain>
    </source>
</reference>
<comment type="subcellular location">
    <subcellularLocation>
        <location evidence="1 4">Cytoplasm</location>
    </subcellularLocation>
</comment>
<dbReference type="GeneID" id="75108599"/>
<accession>A0A248LKF9</accession>
<dbReference type="GO" id="GO:0051224">
    <property type="term" value="P:negative regulation of protein transport"/>
    <property type="evidence" value="ECO:0007669"/>
    <property type="project" value="UniProtKB-UniRule"/>
</dbReference>
<evidence type="ECO:0000313" key="7">
    <source>
        <dbReference type="Proteomes" id="UP000197424"/>
    </source>
</evidence>
<dbReference type="RefSeq" id="WP_012697550.1">
    <property type="nucleotide sequence ID" value="NZ_CP022115.1"/>
</dbReference>
<evidence type="ECO:0000313" key="5">
    <source>
        <dbReference type="EMBL" id="ASJ24971.1"/>
    </source>
</evidence>
<dbReference type="PANTHER" id="PTHR38603:SF1">
    <property type="entry name" value="CHAPERONE NAPD"/>
    <property type="match status" value="1"/>
</dbReference>
<evidence type="ECO:0000256" key="2">
    <source>
        <dbReference type="ARBA" id="ARBA00022490"/>
    </source>
</evidence>
<comment type="function">
    <text evidence="4">Chaperone for NapA, the catalytic subunit of the periplasmic nitrate reductase. It binds directly and specifically to the twin-arginine signal peptide of NapA, preventing premature interaction with the Tat translocase and premature export.</text>
</comment>
<dbReference type="GO" id="GO:0005737">
    <property type="term" value="C:cytoplasm"/>
    <property type="evidence" value="ECO:0007669"/>
    <property type="project" value="UniProtKB-SubCell"/>
</dbReference>
<organism evidence="5 7">
    <name type="scientific">Laribacter hongkongensis</name>
    <dbReference type="NCBI Taxonomy" id="168471"/>
    <lineage>
        <taxon>Bacteria</taxon>
        <taxon>Pseudomonadati</taxon>
        <taxon>Pseudomonadota</taxon>
        <taxon>Betaproteobacteria</taxon>
        <taxon>Neisseriales</taxon>
        <taxon>Aquaspirillaceae</taxon>
        <taxon>Laribacter</taxon>
    </lineage>
</organism>
<comment type="subunit">
    <text evidence="4">Interacts with the cytoplasmic NapA precursor.</text>
</comment>
<evidence type="ECO:0000256" key="3">
    <source>
        <dbReference type="ARBA" id="ARBA00023186"/>
    </source>
</evidence>
<evidence type="ECO:0000313" key="6">
    <source>
        <dbReference type="EMBL" id="MCG9025949.1"/>
    </source>
</evidence>
<reference evidence="5" key="3">
    <citation type="submission" date="2017-06" db="EMBL/GenBank/DDBJ databases">
        <authorList>
            <person name="Kim H.J."/>
            <person name="Triplett B.A."/>
        </authorList>
    </citation>
    <scope>NUCLEOTIDE SEQUENCE</scope>
    <source>
        <strain evidence="5">HLGZ1</strain>
    </source>
</reference>
<dbReference type="InterPro" id="IPR005623">
    <property type="entry name" value="Chaperone_NapD_NO3_reduct"/>
</dbReference>
<dbReference type="Gene3D" id="3.30.70.920">
    <property type="match status" value="1"/>
</dbReference>
<dbReference type="GO" id="GO:0005048">
    <property type="term" value="F:signal sequence binding"/>
    <property type="evidence" value="ECO:0007669"/>
    <property type="project" value="UniProtKB-UniRule"/>
</dbReference>
<keyword evidence="2 4" id="KW-0963">Cytoplasm</keyword>
<gene>
    <name evidence="4 5" type="primary">napD</name>
    <name evidence="6" type="ORF">LH440_08550</name>
    <name evidence="5" type="ORF">LHGZ1_2140</name>
</gene>
<comment type="similarity">
    <text evidence="4">Belongs to the NapD family.</text>
</comment>